<feature type="region of interest" description="Disordered" evidence="1">
    <location>
        <begin position="338"/>
        <end position="365"/>
    </location>
</feature>
<evidence type="ECO:0000313" key="2">
    <source>
        <dbReference type="EMBL" id="KAK3948171.1"/>
    </source>
</evidence>
<gene>
    <name evidence="2" type="ORF">QBC32DRAFT_246324</name>
</gene>
<name>A0AAN6SCR0_9PEZI</name>
<dbReference type="EMBL" id="MU859280">
    <property type="protein sequence ID" value="KAK3948171.1"/>
    <property type="molecule type" value="Genomic_DNA"/>
</dbReference>
<feature type="region of interest" description="Disordered" evidence="1">
    <location>
        <begin position="1"/>
        <end position="21"/>
    </location>
</feature>
<keyword evidence="3" id="KW-1185">Reference proteome</keyword>
<reference evidence="2" key="2">
    <citation type="submission" date="2023-06" db="EMBL/GenBank/DDBJ databases">
        <authorList>
            <consortium name="Lawrence Berkeley National Laboratory"/>
            <person name="Mondo S.J."/>
            <person name="Hensen N."/>
            <person name="Bonometti L."/>
            <person name="Westerberg I."/>
            <person name="Brannstrom I.O."/>
            <person name="Guillou S."/>
            <person name="Cros-Aarteil S."/>
            <person name="Calhoun S."/>
            <person name="Haridas S."/>
            <person name="Kuo A."/>
            <person name="Pangilinan J."/>
            <person name="Riley R."/>
            <person name="Labutti K."/>
            <person name="Andreopoulos B."/>
            <person name="Lipzen A."/>
            <person name="Chen C."/>
            <person name="Yanf M."/>
            <person name="Daum C."/>
            <person name="Ng V."/>
            <person name="Clum A."/>
            <person name="Steindorff A."/>
            <person name="Ohm R."/>
            <person name="Martin F."/>
            <person name="Silar P."/>
            <person name="Natvig D."/>
            <person name="Lalanne C."/>
            <person name="Gautier V."/>
            <person name="Ament-Velasquez S.L."/>
            <person name="Kruys A."/>
            <person name="Hutchinson M.I."/>
            <person name="Powell A.J."/>
            <person name="Barry K."/>
            <person name="Miller A.N."/>
            <person name="Grigoriev I.V."/>
            <person name="Debuchy R."/>
            <person name="Gladieux P."/>
            <person name="Thoren M.H."/>
            <person name="Johannesson H."/>
        </authorList>
    </citation>
    <scope>NUCLEOTIDE SEQUENCE</scope>
    <source>
        <strain evidence="2">CBS 626.80</strain>
    </source>
</reference>
<reference evidence="2" key="1">
    <citation type="journal article" date="2023" name="Mol. Phylogenet. Evol.">
        <title>Genome-scale phylogeny and comparative genomics of the fungal order Sordariales.</title>
        <authorList>
            <person name="Hensen N."/>
            <person name="Bonometti L."/>
            <person name="Westerberg I."/>
            <person name="Brannstrom I.O."/>
            <person name="Guillou S."/>
            <person name="Cros-Aarteil S."/>
            <person name="Calhoun S."/>
            <person name="Haridas S."/>
            <person name="Kuo A."/>
            <person name="Mondo S."/>
            <person name="Pangilinan J."/>
            <person name="Riley R."/>
            <person name="LaButti K."/>
            <person name="Andreopoulos B."/>
            <person name="Lipzen A."/>
            <person name="Chen C."/>
            <person name="Yan M."/>
            <person name="Daum C."/>
            <person name="Ng V."/>
            <person name="Clum A."/>
            <person name="Steindorff A."/>
            <person name="Ohm R.A."/>
            <person name="Martin F."/>
            <person name="Silar P."/>
            <person name="Natvig D.O."/>
            <person name="Lalanne C."/>
            <person name="Gautier V."/>
            <person name="Ament-Velasquez S.L."/>
            <person name="Kruys A."/>
            <person name="Hutchinson M.I."/>
            <person name="Powell A.J."/>
            <person name="Barry K."/>
            <person name="Miller A.N."/>
            <person name="Grigoriev I.V."/>
            <person name="Debuchy R."/>
            <person name="Gladieux P."/>
            <person name="Hiltunen Thoren M."/>
            <person name="Johannesson H."/>
        </authorList>
    </citation>
    <scope>NUCLEOTIDE SEQUENCE</scope>
    <source>
        <strain evidence="2">CBS 626.80</strain>
    </source>
</reference>
<dbReference type="Proteomes" id="UP001303222">
    <property type="component" value="Unassembled WGS sequence"/>
</dbReference>
<proteinExistence type="predicted"/>
<protein>
    <submittedName>
        <fullName evidence="2">Uncharacterized protein</fullName>
    </submittedName>
</protein>
<accession>A0AAN6SCR0</accession>
<feature type="compositionally biased region" description="Basic and acidic residues" evidence="1">
    <location>
        <begin position="339"/>
        <end position="365"/>
    </location>
</feature>
<sequence length="365" mass="40646">MTMRQRRLQTTTATATTKHRATTSTKTATLLGLGLLMAAPGFWVQTVHAAPGVSLSNAVVATSNRLEAKRHDHSVEDVVVVDSTSSIITKNDNNDNNDDDPWLMPIDKFNDNYLDPYWAKRNQSAVHGRSSLVGMSGHGMVHGKRTKPVYDSALYCGIFATGYMEDTSSLLYAFETKLNIQQYQVGWRTCRRVACKNTSGVYICNDTKSIVRVTGTRINDLGSIVQQNCCHQGPADNVTRKVGHGMSGQKFTGTGFNVILSYANCNKGEEEYFPKMGPEDNPWGPNLKCYTEFYGMSPSPTNGEVVTRRDGVKHVVEVEKREPEPEWELVDDGTGIMDLVEKENVPAMRKRAEERKRGPLEEKKE</sequence>
<dbReference type="AlphaFoldDB" id="A0AAN6SCR0"/>
<evidence type="ECO:0000313" key="3">
    <source>
        <dbReference type="Proteomes" id="UP001303222"/>
    </source>
</evidence>
<organism evidence="2 3">
    <name type="scientific">Pseudoneurospora amorphoporcata</name>
    <dbReference type="NCBI Taxonomy" id="241081"/>
    <lineage>
        <taxon>Eukaryota</taxon>
        <taxon>Fungi</taxon>
        <taxon>Dikarya</taxon>
        <taxon>Ascomycota</taxon>
        <taxon>Pezizomycotina</taxon>
        <taxon>Sordariomycetes</taxon>
        <taxon>Sordariomycetidae</taxon>
        <taxon>Sordariales</taxon>
        <taxon>Sordariaceae</taxon>
        <taxon>Pseudoneurospora</taxon>
    </lineage>
</organism>
<evidence type="ECO:0000256" key="1">
    <source>
        <dbReference type="SAM" id="MobiDB-lite"/>
    </source>
</evidence>
<feature type="compositionally biased region" description="Low complexity" evidence="1">
    <location>
        <begin position="8"/>
        <end position="21"/>
    </location>
</feature>
<comment type="caution">
    <text evidence="2">The sequence shown here is derived from an EMBL/GenBank/DDBJ whole genome shotgun (WGS) entry which is preliminary data.</text>
</comment>